<evidence type="ECO:0000313" key="2">
    <source>
        <dbReference type="Proteomes" id="UP001459277"/>
    </source>
</evidence>
<organism evidence="1 2">
    <name type="scientific">Lithocarpus litseifolius</name>
    <dbReference type="NCBI Taxonomy" id="425828"/>
    <lineage>
        <taxon>Eukaryota</taxon>
        <taxon>Viridiplantae</taxon>
        <taxon>Streptophyta</taxon>
        <taxon>Embryophyta</taxon>
        <taxon>Tracheophyta</taxon>
        <taxon>Spermatophyta</taxon>
        <taxon>Magnoliopsida</taxon>
        <taxon>eudicotyledons</taxon>
        <taxon>Gunneridae</taxon>
        <taxon>Pentapetalae</taxon>
        <taxon>rosids</taxon>
        <taxon>fabids</taxon>
        <taxon>Fagales</taxon>
        <taxon>Fagaceae</taxon>
        <taxon>Lithocarpus</taxon>
    </lineage>
</organism>
<accession>A0AAW2BNG6</accession>
<gene>
    <name evidence="1" type="ORF">SO802_031346</name>
</gene>
<evidence type="ECO:0000313" key="1">
    <source>
        <dbReference type="EMBL" id="KAK9986395.1"/>
    </source>
</evidence>
<name>A0AAW2BNG6_9ROSI</name>
<keyword evidence="2" id="KW-1185">Reference proteome</keyword>
<dbReference type="EMBL" id="JAZDWU010000011">
    <property type="protein sequence ID" value="KAK9986395.1"/>
    <property type="molecule type" value="Genomic_DNA"/>
</dbReference>
<protein>
    <submittedName>
        <fullName evidence="1">Uncharacterized protein</fullName>
    </submittedName>
</protein>
<proteinExistence type="predicted"/>
<comment type="caution">
    <text evidence="1">The sequence shown here is derived from an EMBL/GenBank/DDBJ whole genome shotgun (WGS) entry which is preliminary data.</text>
</comment>
<dbReference type="Proteomes" id="UP001459277">
    <property type="component" value="Unassembled WGS sequence"/>
</dbReference>
<dbReference type="AlphaFoldDB" id="A0AAW2BNG6"/>
<reference evidence="1 2" key="1">
    <citation type="submission" date="2024-01" db="EMBL/GenBank/DDBJ databases">
        <title>A telomere-to-telomere, gap-free genome of sweet tea (Lithocarpus litseifolius).</title>
        <authorList>
            <person name="Zhou J."/>
        </authorList>
    </citation>
    <scope>NUCLEOTIDE SEQUENCE [LARGE SCALE GENOMIC DNA]</scope>
    <source>
        <strain evidence="1">Zhou-2022a</strain>
        <tissue evidence="1">Leaf</tissue>
    </source>
</reference>
<sequence length="111" mass="13505">MQYCVQENDFGSNYPQNLHFYKFCEREMVLQQEMLAHPSEVLRFTHCETCYISSLAHKINHMHMNFLDFFFFLQVKNFLGRFSKKSNEISQGIFFQKKKKKRIEEEARLFC</sequence>